<dbReference type="AlphaFoldDB" id="A0A835G425"/>
<dbReference type="Proteomes" id="UP000648187">
    <property type="component" value="Unassembled WGS sequence"/>
</dbReference>
<accession>A0A835G425</accession>
<dbReference type="EMBL" id="JACKWZ010000720">
    <property type="protein sequence ID" value="KAF9405545.1"/>
    <property type="molecule type" value="Genomic_DNA"/>
</dbReference>
<protein>
    <submittedName>
        <fullName evidence="2">Uncharacterized protein</fullName>
    </submittedName>
</protein>
<evidence type="ECO:0000313" key="3">
    <source>
        <dbReference type="Proteomes" id="UP000648187"/>
    </source>
</evidence>
<keyword evidence="3" id="KW-1185">Reference proteome</keyword>
<comment type="caution">
    <text evidence="2">The sequence shown here is derived from an EMBL/GenBank/DDBJ whole genome shotgun (WGS) entry which is preliminary data.</text>
</comment>
<organism evidence="2 3">
    <name type="scientific">Spodoptera exigua</name>
    <name type="common">Beet armyworm</name>
    <name type="synonym">Noctua fulgens</name>
    <dbReference type="NCBI Taxonomy" id="7107"/>
    <lineage>
        <taxon>Eukaryota</taxon>
        <taxon>Metazoa</taxon>
        <taxon>Ecdysozoa</taxon>
        <taxon>Arthropoda</taxon>
        <taxon>Hexapoda</taxon>
        <taxon>Insecta</taxon>
        <taxon>Pterygota</taxon>
        <taxon>Neoptera</taxon>
        <taxon>Endopterygota</taxon>
        <taxon>Lepidoptera</taxon>
        <taxon>Glossata</taxon>
        <taxon>Ditrysia</taxon>
        <taxon>Noctuoidea</taxon>
        <taxon>Noctuidae</taxon>
        <taxon>Amphipyrinae</taxon>
        <taxon>Spodoptera</taxon>
    </lineage>
</organism>
<proteinExistence type="predicted"/>
<feature type="non-terminal residue" evidence="2">
    <location>
        <position position="1"/>
    </location>
</feature>
<feature type="coiled-coil region" evidence="1">
    <location>
        <begin position="37"/>
        <end position="94"/>
    </location>
</feature>
<name>A0A835G425_SPOEX</name>
<keyword evidence="1" id="KW-0175">Coiled coil</keyword>
<evidence type="ECO:0000313" key="2">
    <source>
        <dbReference type="EMBL" id="KAF9405545.1"/>
    </source>
</evidence>
<evidence type="ECO:0000256" key="1">
    <source>
        <dbReference type="SAM" id="Coils"/>
    </source>
</evidence>
<sequence length="292" mass="33721">CTNTLQQQPKNSNRNVNLALEAVLEFDNKNPGDIPLLDNIKKLIDNLKDAMRDNKRRNSRRSLRENTDYLGTLNHKIIKRLNYLEKEIHELKQANSLKDYSLCSVIWDNSGGRDEKPDEARKRSLMKGFNISDNVSDLVSKKCDKCNATRIFRKVLQTNMTEVKKTMSSDQTSHADQRIFRSNDTLSLNEKQVTFTPLATETTSTANLSLATQSTNKMIRYFNSTFLLDDSYVSKDDRKYEHKTKTSTAEMSNELSDTNFISHRANDWARITRGLEFSSPPHYDIFHPSKVW</sequence>
<reference evidence="2" key="1">
    <citation type="submission" date="2020-08" db="EMBL/GenBank/DDBJ databases">
        <title>Spodoptera exigua strain:BAW_Kor-Di-RS1 Genome sequencing and assembly.</title>
        <authorList>
            <person name="Kim J."/>
            <person name="Nam H.Y."/>
            <person name="Kwon M."/>
            <person name="Choi J.H."/>
            <person name="Cho S.R."/>
            <person name="Kim G.-H."/>
        </authorList>
    </citation>
    <scope>NUCLEOTIDE SEQUENCE</scope>
    <source>
        <strain evidence="2">BAW_Kor-Di-RS1</strain>
        <tissue evidence="2">Whole-body</tissue>
    </source>
</reference>
<gene>
    <name evidence="2" type="ORF">HW555_013767</name>
</gene>